<dbReference type="Gene3D" id="3.50.50.100">
    <property type="match status" value="1"/>
</dbReference>
<name>A0A1H3W8A4_9BACT</name>
<dbReference type="Pfam" id="PF22366">
    <property type="entry name" value="NDH2_C"/>
    <property type="match status" value="1"/>
</dbReference>
<keyword evidence="6" id="KW-0560">Oxidoreductase</keyword>
<dbReference type="InterPro" id="IPR054585">
    <property type="entry name" value="NDH2-like_C"/>
</dbReference>
<dbReference type="PRINTS" id="PR00368">
    <property type="entry name" value="FADPNR"/>
</dbReference>
<gene>
    <name evidence="12" type="ORF">SAMN05192529_102218</name>
</gene>
<dbReference type="AlphaFoldDB" id="A0A1H3W8A4"/>
<reference evidence="12 13" key="1">
    <citation type="submission" date="2016-10" db="EMBL/GenBank/DDBJ databases">
        <authorList>
            <person name="de Groot N.N."/>
        </authorList>
    </citation>
    <scope>NUCLEOTIDE SEQUENCE [LARGE SCALE GENOMIC DNA]</scope>
    <source>
        <strain evidence="12 13">Vu-144</strain>
    </source>
</reference>
<dbReference type="OrthoDB" id="9781621at2"/>
<feature type="transmembrane region" description="Helical" evidence="9">
    <location>
        <begin position="370"/>
        <end position="387"/>
    </location>
</feature>
<evidence type="ECO:0000256" key="1">
    <source>
        <dbReference type="ARBA" id="ARBA00005272"/>
    </source>
</evidence>
<accession>A0A1H3W8A4</accession>
<keyword evidence="9" id="KW-1133">Transmembrane helix</keyword>
<dbReference type="Proteomes" id="UP000199041">
    <property type="component" value="Unassembled WGS sequence"/>
</dbReference>
<dbReference type="InterPro" id="IPR023753">
    <property type="entry name" value="FAD/NAD-binding_dom"/>
</dbReference>
<evidence type="ECO:0000313" key="13">
    <source>
        <dbReference type="Proteomes" id="UP000199041"/>
    </source>
</evidence>
<evidence type="ECO:0000313" key="12">
    <source>
        <dbReference type="EMBL" id="SDZ83325.1"/>
    </source>
</evidence>
<dbReference type="PRINTS" id="PR00411">
    <property type="entry name" value="PNDRDTASEI"/>
</dbReference>
<keyword evidence="3" id="KW-0285">Flavoprotein</keyword>
<dbReference type="RefSeq" id="WP_091393336.1">
    <property type="nucleotide sequence ID" value="NZ_FNQY01000002.1"/>
</dbReference>
<dbReference type="PANTHER" id="PTHR43706">
    <property type="entry name" value="NADH DEHYDROGENASE"/>
    <property type="match status" value="1"/>
</dbReference>
<dbReference type="PANTHER" id="PTHR43706:SF47">
    <property type="entry name" value="EXTERNAL NADH-UBIQUINONE OXIDOREDUCTASE 1, MITOCHONDRIAL-RELATED"/>
    <property type="match status" value="1"/>
</dbReference>
<evidence type="ECO:0000256" key="3">
    <source>
        <dbReference type="ARBA" id="ARBA00022630"/>
    </source>
</evidence>
<comment type="similarity">
    <text evidence="1">Belongs to the NADH dehydrogenase family.</text>
</comment>
<feature type="domain" description="FAD/NAD(P)-binding" evidence="10">
    <location>
        <begin position="4"/>
        <end position="322"/>
    </location>
</feature>
<feature type="domain" description="External alternative NADH-ubiquinone oxidoreductase-like C-terminal" evidence="11">
    <location>
        <begin position="347"/>
        <end position="401"/>
    </location>
</feature>
<dbReference type="GO" id="GO:0050136">
    <property type="term" value="F:NADH dehydrogenase (quinone) (non-electrogenic) activity"/>
    <property type="evidence" value="ECO:0007669"/>
    <property type="project" value="UniProtKB-EC"/>
</dbReference>
<evidence type="ECO:0000256" key="7">
    <source>
        <dbReference type="ARBA" id="ARBA00023027"/>
    </source>
</evidence>
<evidence type="ECO:0000259" key="11">
    <source>
        <dbReference type="Pfam" id="PF22366"/>
    </source>
</evidence>
<keyword evidence="5" id="KW-0809">Transit peptide</keyword>
<organism evidence="12 13">
    <name type="scientific">Arachidicoccus rhizosphaerae</name>
    <dbReference type="NCBI Taxonomy" id="551991"/>
    <lineage>
        <taxon>Bacteria</taxon>
        <taxon>Pseudomonadati</taxon>
        <taxon>Bacteroidota</taxon>
        <taxon>Chitinophagia</taxon>
        <taxon>Chitinophagales</taxon>
        <taxon>Chitinophagaceae</taxon>
        <taxon>Arachidicoccus</taxon>
    </lineage>
</organism>
<keyword evidence="7" id="KW-0520">NAD</keyword>
<protein>
    <recommendedName>
        <fullName evidence="2">NADH:ubiquinone reductase (non-electrogenic)</fullName>
        <ecNumber evidence="2">1.6.5.9</ecNumber>
    </recommendedName>
</protein>
<dbReference type="Pfam" id="PF07992">
    <property type="entry name" value="Pyr_redox_2"/>
    <property type="match status" value="1"/>
</dbReference>
<dbReference type="SUPFAM" id="SSF51905">
    <property type="entry name" value="FAD/NAD(P)-binding domain"/>
    <property type="match status" value="2"/>
</dbReference>
<dbReference type="STRING" id="551991.SAMN05192529_102218"/>
<evidence type="ECO:0000256" key="6">
    <source>
        <dbReference type="ARBA" id="ARBA00023002"/>
    </source>
</evidence>
<keyword evidence="4" id="KW-0274">FAD</keyword>
<evidence type="ECO:0000256" key="8">
    <source>
        <dbReference type="ARBA" id="ARBA00047599"/>
    </source>
</evidence>
<dbReference type="InterPro" id="IPR045024">
    <property type="entry name" value="NDH-2"/>
</dbReference>
<dbReference type="InterPro" id="IPR036188">
    <property type="entry name" value="FAD/NAD-bd_sf"/>
</dbReference>
<evidence type="ECO:0000256" key="4">
    <source>
        <dbReference type="ARBA" id="ARBA00022827"/>
    </source>
</evidence>
<keyword evidence="9" id="KW-0812">Transmembrane</keyword>
<evidence type="ECO:0000256" key="5">
    <source>
        <dbReference type="ARBA" id="ARBA00022946"/>
    </source>
</evidence>
<evidence type="ECO:0000256" key="2">
    <source>
        <dbReference type="ARBA" id="ARBA00012637"/>
    </source>
</evidence>
<evidence type="ECO:0000256" key="9">
    <source>
        <dbReference type="SAM" id="Phobius"/>
    </source>
</evidence>
<evidence type="ECO:0000259" key="10">
    <source>
        <dbReference type="Pfam" id="PF07992"/>
    </source>
</evidence>
<proteinExistence type="inferred from homology"/>
<comment type="catalytic activity">
    <reaction evidence="8">
        <text>a quinone + NADH + H(+) = a quinol + NAD(+)</text>
        <dbReference type="Rhea" id="RHEA:46160"/>
        <dbReference type="ChEBI" id="CHEBI:15378"/>
        <dbReference type="ChEBI" id="CHEBI:24646"/>
        <dbReference type="ChEBI" id="CHEBI:57540"/>
        <dbReference type="ChEBI" id="CHEBI:57945"/>
        <dbReference type="ChEBI" id="CHEBI:132124"/>
        <dbReference type="EC" id="1.6.5.9"/>
    </reaction>
</comment>
<sequence length="429" mass="48491">MQKKLVIIGAGFAGLKLARKLHNSDYQITIIDIHNFHQFQPLFYQVASARLEATAISFPLRRIFQGKRNVNVRVGMIRQIDTKAKKVFTRNNIYDYDYLVIATGCTNNYFGNKNIEQNAFPMKSTNQAIALRNKILLNFEASLSARTAEDKEAYNNITIVGGGPTGVELAGALAEMKSKVLPKDYPLIDFSNLKINLIEGSSSTLSSMSEQSQKNSRRYLEQMGIHIQTDIHVTDYDGDIVYLENGTQIRSKTLIWAAGVIGNVPAGIPKECITRGNRLIVNEFHQVKDLPDVYAVGDISYMETTRWPKGHAQLAHVANKQAENLARNFKALSRGKQPAAFTYKSPGTMATIGKRKAVVDFPKLHFHGRLAWLIWMFLHLMLILGVRNKLLVFFNWMISYFTNDSTLRIILLPSKKQTWLGQEYDELSV</sequence>
<dbReference type="EC" id="1.6.5.9" evidence="2"/>
<keyword evidence="9" id="KW-0472">Membrane</keyword>
<dbReference type="EMBL" id="FNQY01000002">
    <property type="protein sequence ID" value="SDZ83325.1"/>
    <property type="molecule type" value="Genomic_DNA"/>
</dbReference>
<keyword evidence="13" id="KW-1185">Reference proteome</keyword>